<feature type="transmembrane region" description="Helical" evidence="1">
    <location>
        <begin position="38"/>
        <end position="63"/>
    </location>
</feature>
<accession>A0A229UU43</accession>
<evidence type="ECO:0000313" key="3">
    <source>
        <dbReference type="Proteomes" id="UP000215509"/>
    </source>
</evidence>
<protein>
    <submittedName>
        <fullName evidence="2">Uncharacterized protein</fullName>
    </submittedName>
</protein>
<keyword evidence="3" id="KW-1185">Reference proteome</keyword>
<dbReference type="EMBL" id="NMQW01000015">
    <property type="protein sequence ID" value="OXM86429.1"/>
    <property type="molecule type" value="Genomic_DNA"/>
</dbReference>
<dbReference type="Proteomes" id="UP000215509">
    <property type="component" value="Unassembled WGS sequence"/>
</dbReference>
<name>A0A229UU43_9BACL</name>
<keyword evidence="1" id="KW-0472">Membrane</keyword>
<sequence length="189" mass="21042">MNDAFLTWWPIIFVLLGLEILGYLVFAKKESSVLYYDMLSLFFVGVLCIGCLGFAMLTSVGLMGEVRSMLGSIEKTKDLPAIKEALGEGVKKVVVQSADGAIKVDKSTDRSIQVFGTYRERVKAGVEEQVLQKEQVISVHSAGDTMYVQIKRLPEERGLDSFYPRMNVTVVLPQEVQVELRDADNQVIS</sequence>
<evidence type="ECO:0000313" key="2">
    <source>
        <dbReference type="EMBL" id="OXM86429.1"/>
    </source>
</evidence>
<keyword evidence="1" id="KW-1133">Transmembrane helix</keyword>
<comment type="caution">
    <text evidence="2">The sequence shown here is derived from an EMBL/GenBank/DDBJ whole genome shotgun (WGS) entry which is preliminary data.</text>
</comment>
<gene>
    <name evidence="2" type="ORF">CF651_10895</name>
</gene>
<organism evidence="2 3">
    <name type="scientific">Paenibacillus rigui</name>
    <dbReference type="NCBI Taxonomy" id="554312"/>
    <lineage>
        <taxon>Bacteria</taxon>
        <taxon>Bacillati</taxon>
        <taxon>Bacillota</taxon>
        <taxon>Bacilli</taxon>
        <taxon>Bacillales</taxon>
        <taxon>Paenibacillaceae</taxon>
        <taxon>Paenibacillus</taxon>
    </lineage>
</organism>
<proteinExistence type="predicted"/>
<keyword evidence="1" id="KW-0812">Transmembrane</keyword>
<dbReference type="AlphaFoldDB" id="A0A229UU43"/>
<feature type="transmembrane region" description="Helical" evidence="1">
    <location>
        <begin position="6"/>
        <end position="26"/>
    </location>
</feature>
<reference evidence="2 3" key="1">
    <citation type="submission" date="2017-07" db="EMBL/GenBank/DDBJ databases">
        <title>Genome sequencing and assembly of Paenibacillus rigui.</title>
        <authorList>
            <person name="Mayilraj S."/>
        </authorList>
    </citation>
    <scope>NUCLEOTIDE SEQUENCE [LARGE SCALE GENOMIC DNA]</scope>
    <source>
        <strain evidence="2 3">JCM 16352</strain>
    </source>
</reference>
<evidence type="ECO:0000256" key="1">
    <source>
        <dbReference type="SAM" id="Phobius"/>
    </source>
</evidence>